<gene>
    <name evidence="1" type="ORF">GCM10023226_12750</name>
</gene>
<dbReference type="EMBL" id="BAABIM010000001">
    <property type="protein sequence ID" value="GAA4676952.1"/>
    <property type="molecule type" value="Genomic_DNA"/>
</dbReference>
<evidence type="ECO:0000313" key="1">
    <source>
        <dbReference type="EMBL" id="GAA4676952.1"/>
    </source>
</evidence>
<name>A0ABP8W052_9ACTN</name>
<proteinExistence type="predicted"/>
<evidence type="ECO:0000313" key="2">
    <source>
        <dbReference type="Proteomes" id="UP001500621"/>
    </source>
</evidence>
<comment type="caution">
    <text evidence="1">The sequence shown here is derived from an EMBL/GenBank/DDBJ whole genome shotgun (WGS) entry which is preliminary data.</text>
</comment>
<reference evidence="2" key="1">
    <citation type="journal article" date="2019" name="Int. J. Syst. Evol. Microbiol.">
        <title>The Global Catalogue of Microorganisms (GCM) 10K type strain sequencing project: providing services to taxonomists for standard genome sequencing and annotation.</title>
        <authorList>
            <consortium name="The Broad Institute Genomics Platform"/>
            <consortium name="The Broad Institute Genome Sequencing Center for Infectious Disease"/>
            <person name="Wu L."/>
            <person name="Ma J."/>
        </authorList>
    </citation>
    <scope>NUCLEOTIDE SEQUENCE [LARGE SCALE GENOMIC DNA]</scope>
    <source>
        <strain evidence="2">JCM 18127</strain>
    </source>
</reference>
<organism evidence="1 2">
    <name type="scientific">Nocardioides nanhaiensis</name>
    <dbReference type="NCBI Taxonomy" id="1476871"/>
    <lineage>
        <taxon>Bacteria</taxon>
        <taxon>Bacillati</taxon>
        <taxon>Actinomycetota</taxon>
        <taxon>Actinomycetes</taxon>
        <taxon>Propionibacteriales</taxon>
        <taxon>Nocardioidaceae</taxon>
        <taxon>Nocardioides</taxon>
    </lineage>
</organism>
<dbReference type="Proteomes" id="UP001500621">
    <property type="component" value="Unassembled WGS sequence"/>
</dbReference>
<accession>A0ABP8W052</accession>
<sequence>MNPVSRSSRLVRLPLVAATVLGLVLVSACGVGPEVLAPTTAAQVGDDRISVDEVDQATDDLCTMLGQLVEAGNDAAVPGGVARQDMVSALSLRSLADQLSAEYDVEVGEAVAAAADAQEQQLSGAGVDADAIEAVLPQITAGAYFAEVLVAIGREELGLPDTDDNASEALDAGLETAVAWQEENGFEVNPRFGTIELAVGEQGLVRGLSETSVAVSIEAQAGVDGETNVGDLPASQRCGA</sequence>
<evidence type="ECO:0008006" key="3">
    <source>
        <dbReference type="Google" id="ProtNLM"/>
    </source>
</evidence>
<dbReference type="RefSeq" id="WP_345263788.1">
    <property type="nucleotide sequence ID" value="NZ_BAABIM010000001.1"/>
</dbReference>
<dbReference type="PROSITE" id="PS51257">
    <property type="entry name" value="PROKAR_LIPOPROTEIN"/>
    <property type="match status" value="1"/>
</dbReference>
<protein>
    <recommendedName>
        <fullName evidence="3">SurA N-terminal domain-containing protein</fullName>
    </recommendedName>
</protein>
<keyword evidence="2" id="KW-1185">Reference proteome</keyword>